<dbReference type="OrthoDB" id="7876689at2"/>
<dbReference type="EMBL" id="SMFP01000011">
    <property type="protein sequence ID" value="TDE36032.1"/>
    <property type="molecule type" value="Genomic_DNA"/>
</dbReference>
<gene>
    <name evidence="2" type="ORF">E1B25_16250</name>
</gene>
<dbReference type="AlphaFoldDB" id="A0A4R5EN57"/>
<organism evidence="2 3">
    <name type="scientific">Antarcticimicrobium sediminis</name>
    <dbReference type="NCBI Taxonomy" id="2546227"/>
    <lineage>
        <taxon>Bacteria</taxon>
        <taxon>Pseudomonadati</taxon>
        <taxon>Pseudomonadota</taxon>
        <taxon>Alphaproteobacteria</taxon>
        <taxon>Rhodobacterales</taxon>
        <taxon>Paracoccaceae</taxon>
        <taxon>Antarcticimicrobium</taxon>
    </lineage>
</organism>
<dbReference type="Pfam" id="PF11233">
    <property type="entry name" value="DUF3035"/>
    <property type="match status" value="1"/>
</dbReference>
<protein>
    <submittedName>
        <fullName evidence="2">DUF3035 domain-containing protein</fullName>
    </submittedName>
</protein>
<dbReference type="Proteomes" id="UP000294662">
    <property type="component" value="Unassembled WGS sequence"/>
</dbReference>
<feature type="region of interest" description="Disordered" evidence="1">
    <location>
        <begin position="150"/>
        <end position="172"/>
    </location>
</feature>
<evidence type="ECO:0000313" key="3">
    <source>
        <dbReference type="Proteomes" id="UP000294662"/>
    </source>
</evidence>
<dbReference type="RefSeq" id="WP_132830573.1">
    <property type="nucleotide sequence ID" value="NZ_SMFP01000011.1"/>
</dbReference>
<dbReference type="PROSITE" id="PS51257">
    <property type="entry name" value="PROKAR_LIPOPROTEIN"/>
    <property type="match status" value="1"/>
</dbReference>
<evidence type="ECO:0000313" key="2">
    <source>
        <dbReference type="EMBL" id="TDE36032.1"/>
    </source>
</evidence>
<sequence>MWRPLGIMIMLFAAVSVAGCSKNGLRDLRAPGPGPDEFMILPVKPLTAPQDYTALPAPKPGRGNLVDQTPTTEAVVALGGRAEAMVPGGVPAADGALVTASSRYGVESDVRETLAQNDAKFRKRQSRMTRFRLLPVDRYEQAYRRQALEPYPENERYRWAGAGTPTAPPATR</sequence>
<accession>A0A4R5EN57</accession>
<evidence type="ECO:0000256" key="1">
    <source>
        <dbReference type="SAM" id="MobiDB-lite"/>
    </source>
</evidence>
<reference evidence="2 3" key="1">
    <citation type="submission" date="2019-03" db="EMBL/GenBank/DDBJ databases">
        <authorList>
            <person name="Zhang S."/>
        </authorList>
    </citation>
    <scope>NUCLEOTIDE SEQUENCE [LARGE SCALE GENOMIC DNA]</scope>
    <source>
        <strain evidence="2 3">S4J41</strain>
    </source>
</reference>
<dbReference type="InterPro" id="IPR021395">
    <property type="entry name" value="DUF3035"/>
</dbReference>
<comment type="caution">
    <text evidence="2">The sequence shown here is derived from an EMBL/GenBank/DDBJ whole genome shotgun (WGS) entry which is preliminary data.</text>
</comment>
<proteinExistence type="predicted"/>
<keyword evidence="3" id="KW-1185">Reference proteome</keyword>
<name>A0A4R5EN57_9RHOB</name>